<dbReference type="Proteomes" id="UP000199103">
    <property type="component" value="Chromosome I"/>
</dbReference>
<dbReference type="CDD" id="cd01392">
    <property type="entry name" value="HTH_LacI"/>
    <property type="match status" value="1"/>
</dbReference>
<keyword evidence="8" id="KW-1185">Reference proteome</keyword>
<dbReference type="Gene3D" id="1.10.260.40">
    <property type="entry name" value="lambda repressor-like DNA-binding domains"/>
    <property type="match status" value="1"/>
</dbReference>
<dbReference type="SMART" id="SM00354">
    <property type="entry name" value="HTH_LACI"/>
    <property type="match status" value="1"/>
</dbReference>
<evidence type="ECO:0000256" key="1">
    <source>
        <dbReference type="ARBA" id="ARBA00022491"/>
    </source>
</evidence>
<gene>
    <name evidence="7" type="ORF">SAMN04489812_2597</name>
</gene>
<keyword evidence="3" id="KW-0238">DNA-binding</keyword>
<organism evidence="7 8">
    <name type="scientific">Microlunatus soli</name>
    <dbReference type="NCBI Taxonomy" id="630515"/>
    <lineage>
        <taxon>Bacteria</taxon>
        <taxon>Bacillati</taxon>
        <taxon>Actinomycetota</taxon>
        <taxon>Actinomycetes</taxon>
        <taxon>Propionibacteriales</taxon>
        <taxon>Propionibacteriaceae</taxon>
        <taxon>Microlunatus</taxon>
    </lineage>
</organism>
<keyword evidence="4" id="KW-0804">Transcription</keyword>
<evidence type="ECO:0000256" key="4">
    <source>
        <dbReference type="ARBA" id="ARBA00023163"/>
    </source>
</evidence>
<evidence type="ECO:0000259" key="6">
    <source>
        <dbReference type="PROSITE" id="PS50932"/>
    </source>
</evidence>
<dbReference type="InterPro" id="IPR000843">
    <property type="entry name" value="HTH_LacI"/>
</dbReference>
<dbReference type="SUPFAM" id="SSF47413">
    <property type="entry name" value="lambda repressor-like DNA-binding domains"/>
    <property type="match status" value="1"/>
</dbReference>
<feature type="compositionally biased region" description="Low complexity" evidence="5">
    <location>
        <begin position="317"/>
        <end position="326"/>
    </location>
</feature>
<dbReference type="EMBL" id="LT629772">
    <property type="protein sequence ID" value="SDS66178.1"/>
    <property type="molecule type" value="Genomic_DNA"/>
</dbReference>
<feature type="region of interest" description="Disordered" evidence="5">
    <location>
        <begin position="317"/>
        <end position="357"/>
    </location>
</feature>
<accession>A0A1H1U140</accession>
<dbReference type="PROSITE" id="PS50932">
    <property type="entry name" value="HTH_LACI_2"/>
    <property type="match status" value="1"/>
</dbReference>
<dbReference type="GO" id="GO:0000976">
    <property type="term" value="F:transcription cis-regulatory region binding"/>
    <property type="evidence" value="ECO:0007669"/>
    <property type="project" value="TreeGrafter"/>
</dbReference>
<dbReference type="Gene3D" id="3.40.50.2300">
    <property type="match status" value="2"/>
</dbReference>
<dbReference type="InterPro" id="IPR046335">
    <property type="entry name" value="LacI/GalR-like_sensor"/>
</dbReference>
<dbReference type="AlphaFoldDB" id="A0A1H1U140"/>
<name>A0A1H1U140_9ACTN</name>
<reference evidence="7 8" key="1">
    <citation type="submission" date="2016-10" db="EMBL/GenBank/DDBJ databases">
        <authorList>
            <person name="de Groot N.N."/>
        </authorList>
    </citation>
    <scope>NUCLEOTIDE SEQUENCE [LARGE SCALE GENOMIC DNA]</scope>
    <source>
        <strain evidence="7 8">DSM 21800</strain>
    </source>
</reference>
<evidence type="ECO:0000256" key="3">
    <source>
        <dbReference type="ARBA" id="ARBA00023125"/>
    </source>
</evidence>
<proteinExistence type="predicted"/>
<evidence type="ECO:0000313" key="8">
    <source>
        <dbReference type="Proteomes" id="UP000199103"/>
    </source>
</evidence>
<dbReference type="PANTHER" id="PTHR30146">
    <property type="entry name" value="LACI-RELATED TRANSCRIPTIONAL REPRESSOR"/>
    <property type="match status" value="1"/>
</dbReference>
<evidence type="ECO:0000256" key="5">
    <source>
        <dbReference type="SAM" id="MobiDB-lite"/>
    </source>
</evidence>
<dbReference type="OrthoDB" id="9816215at2"/>
<sequence length="357" mass="38035">MNARSSGRPSLADIAAEAGVSTSQASRILSRHPGLRAKPETQERVRAVAERLGYQPHRGARALRMSRVGTIGLVVHDVTNPIHAEIIRGAQGALTEQGHALLLADAEELARNPDTFTEILGPGRMDGLIWHASGESYDAAMITRAAATMPTLLINSTSQVGVPALHLDDTGAARLAVDHLIGLGHRRIGFLGGAPHSDLTRRRYAGYLDALQQHGVPNDDRLVCSDAWDADSGGRQMAELLSLAEPPTAVFVANIIVATGALAAARSRGVSVPTELSMITLHDAWFAALASPAITTVRLPLRELGRQSVTRIQQLASESAAADAPATRTTMINDPAPYLVPRDTTEPPKPRSPRHTR</sequence>
<dbReference type="InterPro" id="IPR010982">
    <property type="entry name" value="Lambda_DNA-bd_dom_sf"/>
</dbReference>
<dbReference type="PANTHER" id="PTHR30146:SF148">
    <property type="entry name" value="HTH-TYPE TRANSCRIPTIONAL REPRESSOR PURR-RELATED"/>
    <property type="match status" value="1"/>
</dbReference>
<dbReference type="STRING" id="630515.SAMN04489812_2597"/>
<dbReference type="CDD" id="cd06267">
    <property type="entry name" value="PBP1_LacI_sugar_binding-like"/>
    <property type="match status" value="1"/>
</dbReference>
<dbReference type="SUPFAM" id="SSF53822">
    <property type="entry name" value="Periplasmic binding protein-like I"/>
    <property type="match status" value="1"/>
</dbReference>
<protein>
    <submittedName>
        <fullName evidence="7">Transcriptional regulator, LacI family</fullName>
    </submittedName>
</protein>
<dbReference type="RefSeq" id="WP_157683431.1">
    <property type="nucleotide sequence ID" value="NZ_LT629772.1"/>
</dbReference>
<keyword evidence="1" id="KW-0678">Repressor</keyword>
<keyword evidence="2" id="KW-0805">Transcription regulation</keyword>
<dbReference type="InterPro" id="IPR028082">
    <property type="entry name" value="Peripla_BP_I"/>
</dbReference>
<feature type="domain" description="HTH lacI-type" evidence="6">
    <location>
        <begin position="9"/>
        <end position="65"/>
    </location>
</feature>
<evidence type="ECO:0000256" key="2">
    <source>
        <dbReference type="ARBA" id="ARBA00023015"/>
    </source>
</evidence>
<evidence type="ECO:0000313" key="7">
    <source>
        <dbReference type="EMBL" id="SDS66178.1"/>
    </source>
</evidence>
<dbReference type="GO" id="GO:0003700">
    <property type="term" value="F:DNA-binding transcription factor activity"/>
    <property type="evidence" value="ECO:0007669"/>
    <property type="project" value="TreeGrafter"/>
</dbReference>
<dbReference type="Pfam" id="PF00356">
    <property type="entry name" value="LacI"/>
    <property type="match status" value="1"/>
</dbReference>
<dbReference type="Pfam" id="PF13377">
    <property type="entry name" value="Peripla_BP_3"/>
    <property type="match status" value="1"/>
</dbReference>